<comment type="caution">
    <text evidence="9">The sequence shown here is derived from an EMBL/GenBank/DDBJ whole genome shotgun (WGS) entry which is preliminary data.</text>
</comment>
<dbReference type="GO" id="GO:0043565">
    <property type="term" value="F:sequence-specific DNA binding"/>
    <property type="evidence" value="ECO:0007669"/>
    <property type="project" value="InterPro"/>
</dbReference>
<feature type="modified residue" description="4-aspartylphosphate" evidence="6">
    <location>
        <position position="55"/>
    </location>
</feature>
<keyword evidence="6" id="KW-0597">Phosphoprotein</keyword>
<dbReference type="Pfam" id="PF00072">
    <property type="entry name" value="Response_reg"/>
    <property type="match status" value="1"/>
</dbReference>
<dbReference type="STRING" id="48256.CLHUN_09870"/>
<dbReference type="Gene3D" id="3.40.50.2300">
    <property type="match status" value="1"/>
</dbReference>
<dbReference type="Pfam" id="PF12833">
    <property type="entry name" value="HTH_18"/>
    <property type="match status" value="1"/>
</dbReference>
<dbReference type="InterPro" id="IPR018060">
    <property type="entry name" value="HTH_AraC"/>
</dbReference>
<dbReference type="SMART" id="SM00342">
    <property type="entry name" value="HTH_ARAC"/>
    <property type="match status" value="1"/>
</dbReference>
<dbReference type="InterPro" id="IPR009057">
    <property type="entry name" value="Homeodomain-like_sf"/>
</dbReference>
<dbReference type="PANTHER" id="PTHR43280">
    <property type="entry name" value="ARAC-FAMILY TRANSCRIPTIONAL REGULATOR"/>
    <property type="match status" value="1"/>
</dbReference>
<feature type="domain" description="HTH araC/xylS-type" evidence="7">
    <location>
        <begin position="434"/>
        <end position="532"/>
    </location>
</feature>
<dbReference type="InterPro" id="IPR011006">
    <property type="entry name" value="CheY-like_superfamily"/>
</dbReference>
<evidence type="ECO:0000313" key="10">
    <source>
        <dbReference type="Proteomes" id="UP000191554"/>
    </source>
</evidence>
<evidence type="ECO:0000256" key="3">
    <source>
        <dbReference type="ARBA" id="ARBA00023125"/>
    </source>
</evidence>
<dbReference type="OrthoDB" id="1736396at2"/>
<protein>
    <recommendedName>
        <fullName evidence="1">Stage 0 sporulation protein A homolog</fullName>
    </recommendedName>
</protein>
<sequence length="539" mass="62640">MYKAIIVDDEDLVRQGLKKHFDWSAHDIEIVADHSDGQKAFQFVKDNHIDLVLTDVLMPYMDGITLAKNLRELYPDIKIIFISGHDDVIYLKKALKVEAVDYILKSIDLDELDETVSRVVNIMNSEKQSKKNLADMENLLNQSFPLLQERFFITMIRDDFENPVIMKERIAFLNIPLNDEMYYCVLVVQIQRVYSTFHVLSERERQLLSLRIQNECTEVGKQYSDTICFENKQGEYVMILSLSEDEYEETLLEVSENLNKRLKGGMELPVSIGISGRFKGLENIKTSYENASNAISKRYLLDDALAISVDKYEMDESLKEYKENAEKSLQECLSSGNTEQVSKVLEELFTVIRENFQHDEEQNLMIFLLLLPTRIVTDIKINKKSDYSNQRRILDRFLCCGDFEEQCILIQKLYFEVAALMSSMSKTYSHTIINQVRKTIEERFKEQISISTLAKDVYLTPTYLCVLFKQVTGTTINDYLTLTRLEKAKKLLSDPYIKLYDVCYEVGYLSPSYFSRLFKKYTGISPSEYRNIAIASSEQ</sequence>
<keyword evidence="10" id="KW-1185">Reference proteome</keyword>
<evidence type="ECO:0000256" key="5">
    <source>
        <dbReference type="ARBA" id="ARBA00024867"/>
    </source>
</evidence>
<dbReference type="CDD" id="cd17536">
    <property type="entry name" value="REC_YesN-like"/>
    <property type="match status" value="1"/>
</dbReference>
<dbReference type="InterPro" id="IPR018062">
    <property type="entry name" value="HTH_AraC-typ_CS"/>
</dbReference>
<dbReference type="PRINTS" id="PR00032">
    <property type="entry name" value="HTHARAC"/>
</dbReference>
<keyword evidence="4" id="KW-0804">Transcription</keyword>
<dbReference type="InterPro" id="IPR001789">
    <property type="entry name" value="Sig_transdc_resp-reg_receiver"/>
</dbReference>
<evidence type="ECO:0000313" key="9">
    <source>
        <dbReference type="EMBL" id="OPX45100.1"/>
    </source>
</evidence>
<dbReference type="PANTHER" id="PTHR43280:SF28">
    <property type="entry name" value="HTH-TYPE TRANSCRIPTIONAL ACTIVATOR RHAS"/>
    <property type="match status" value="1"/>
</dbReference>
<dbReference type="InterPro" id="IPR041522">
    <property type="entry name" value="CdaR_GGDEF"/>
</dbReference>
<dbReference type="PROSITE" id="PS00041">
    <property type="entry name" value="HTH_ARAC_FAMILY_1"/>
    <property type="match status" value="1"/>
</dbReference>
<evidence type="ECO:0000259" key="7">
    <source>
        <dbReference type="PROSITE" id="PS01124"/>
    </source>
</evidence>
<feature type="domain" description="Response regulatory" evidence="8">
    <location>
        <begin position="3"/>
        <end position="120"/>
    </location>
</feature>
<organism evidence="9 10">
    <name type="scientific">Ruminiclostridium hungatei</name>
    <name type="common">Clostridium hungatei</name>
    <dbReference type="NCBI Taxonomy" id="48256"/>
    <lineage>
        <taxon>Bacteria</taxon>
        <taxon>Bacillati</taxon>
        <taxon>Bacillota</taxon>
        <taxon>Clostridia</taxon>
        <taxon>Eubacteriales</taxon>
        <taxon>Oscillospiraceae</taxon>
        <taxon>Ruminiclostridium</taxon>
    </lineage>
</organism>
<dbReference type="Gene3D" id="1.10.10.60">
    <property type="entry name" value="Homeodomain-like"/>
    <property type="match status" value="2"/>
</dbReference>
<name>A0A1V4SMK8_RUMHU</name>
<dbReference type="GO" id="GO:0000160">
    <property type="term" value="P:phosphorelay signal transduction system"/>
    <property type="evidence" value="ECO:0007669"/>
    <property type="project" value="InterPro"/>
</dbReference>
<comment type="function">
    <text evidence="5">May play the central regulatory role in sporulation. It may be an element of the effector pathway responsible for the activation of sporulation genes in response to nutritional stress. Spo0A may act in concert with spo0H (a sigma factor) to control the expression of some genes that are critical to the sporulation process.</text>
</comment>
<dbReference type="RefSeq" id="WP_080063442.1">
    <property type="nucleotide sequence ID" value="NZ_MZGX01000005.1"/>
</dbReference>
<dbReference type="Proteomes" id="UP000191554">
    <property type="component" value="Unassembled WGS sequence"/>
</dbReference>
<reference evidence="9 10" key="1">
    <citation type="submission" date="2017-03" db="EMBL/GenBank/DDBJ databases">
        <title>Genome sequence of Clostridium hungatei DSM 14427.</title>
        <authorList>
            <person name="Poehlein A."/>
            <person name="Daniel R."/>
        </authorList>
    </citation>
    <scope>NUCLEOTIDE SEQUENCE [LARGE SCALE GENOMIC DNA]</scope>
    <source>
        <strain evidence="9 10">DSM 14427</strain>
    </source>
</reference>
<dbReference type="SUPFAM" id="SSF52172">
    <property type="entry name" value="CheY-like"/>
    <property type="match status" value="1"/>
</dbReference>
<dbReference type="SMART" id="SM00448">
    <property type="entry name" value="REC"/>
    <property type="match status" value="1"/>
</dbReference>
<evidence type="ECO:0000259" key="8">
    <source>
        <dbReference type="PROSITE" id="PS50110"/>
    </source>
</evidence>
<dbReference type="PROSITE" id="PS50110">
    <property type="entry name" value="RESPONSE_REGULATORY"/>
    <property type="match status" value="1"/>
</dbReference>
<gene>
    <name evidence="9" type="primary">degU_1</name>
    <name evidence="9" type="ORF">CLHUN_09870</name>
</gene>
<evidence type="ECO:0000256" key="4">
    <source>
        <dbReference type="ARBA" id="ARBA00023163"/>
    </source>
</evidence>
<keyword evidence="3" id="KW-0238">DNA-binding</keyword>
<evidence type="ECO:0000256" key="1">
    <source>
        <dbReference type="ARBA" id="ARBA00018672"/>
    </source>
</evidence>
<dbReference type="GO" id="GO:0003700">
    <property type="term" value="F:DNA-binding transcription factor activity"/>
    <property type="evidence" value="ECO:0007669"/>
    <property type="project" value="InterPro"/>
</dbReference>
<accession>A0A1V4SMK8</accession>
<dbReference type="AlphaFoldDB" id="A0A1V4SMK8"/>
<dbReference type="SUPFAM" id="SSF46689">
    <property type="entry name" value="Homeodomain-like"/>
    <property type="match status" value="2"/>
</dbReference>
<keyword evidence="2" id="KW-0805">Transcription regulation</keyword>
<evidence type="ECO:0000256" key="2">
    <source>
        <dbReference type="ARBA" id="ARBA00023015"/>
    </source>
</evidence>
<evidence type="ECO:0000256" key="6">
    <source>
        <dbReference type="PROSITE-ProRule" id="PRU00169"/>
    </source>
</evidence>
<dbReference type="Pfam" id="PF17853">
    <property type="entry name" value="GGDEF_2"/>
    <property type="match status" value="1"/>
</dbReference>
<dbReference type="PROSITE" id="PS01124">
    <property type="entry name" value="HTH_ARAC_FAMILY_2"/>
    <property type="match status" value="1"/>
</dbReference>
<dbReference type="InterPro" id="IPR020449">
    <property type="entry name" value="Tscrpt_reg_AraC-type_HTH"/>
</dbReference>
<dbReference type="EMBL" id="MZGX01000005">
    <property type="protein sequence ID" value="OPX45100.1"/>
    <property type="molecule type" value="Genomic_DNA"/>
</dbReference>
<proteinExistence type="predicted"/>